<evidence type="ECO:0000256" key="1">
    <source>
        <dbReference type="SAM" id="MobiDB-lite"/>
    </source>
</evidence>
<evidence type="ECO:0000313" key="2">
    <source>
        <dbReference type="EMBL" id="OKO99612.1"/>
    </source>
</evidence>
<reference evidence="2 3" key="1">
    <citation type="submission" date="2016-10" db="EMBL/GenBank/DDBJ databases">
        <title>Genome sequence of the ascomycete fungus Penicillium subrubescens.</title>
        <authorList>
            <person name="De Vries R.P."/>
            <person name="Peng M."/>
            <person name="Dilokpimol A."/>
            <person name="Hilden K."/>
            <person name="Makela M.R."/>
            <person name="Grigoriev I."/>
            <person name="Riley R."/>
            <person name="Granchi Z."/>
        </authorList>
    </citation>
    <scope>NUCLEOTIDE SEQUENCE [LARGE SCALE GENOMIC DNA]</scope>
    <source>
        <strain evidence="2 3">CBS 132785</strain>
    </source>
</reference>
<dbReference type="Proteomes" id="UP000186955">
    <property type="component" value="Unassembled WGS sequence"/>
</dbReference>
<dbReference type="AlphaFoldDB" id="A0A1Q5THC3"/>
<proteinExistence type="predicted"/>
<feature type="region of interest" description="Disordered" evidence="1">
    <location>
        <begin position="83"/>
        <end position="106"/>
    </location>
</feature>
<protein>
    <submittedName>
        <fullName evidence="2">Uncharacterized protein</fullName>
    </submittedName>
</protein>
<gene>
    <name evidence="2" type="ORF">PENSUB_8265</name>
</gene>
<evidence type="ECO:0000313" key="3">
    <source>
        <dbReference type="Proteomes" id="UP000186955"/>
    </source>
</evidence>
<dbReference type="EMBL" id="MNBE01000655">
    <property type="protein sequence ID" value="OKO99612.1"/>
    <property type="molecule type" value="Genomic_DNA"/>
</dbReference>
<keyword evidence="3" id="KW-1185">Reference proteome</keyword>
<comment type="caution">
    <text evidence="2">The sequence shown here is derived from an EMBL/GenBank/DDBJ whole genome shotgun (WGS) entry which is preliminary data.</text>
</comment>
<sequence>MRDPLVASPSALVPRRFSSNDSFLTAATSSTAGRPVANWYSGCITLFRNPPTWTVHHHTILVNMRRSTCRSSKWDIILQCQRRGASNHDAEPLPPSTRDAKLVSHR</sequence>
<organism evidence="2 3">
    <name type="scientific">Penicillium subrubescens</name>
    <dbReference type="NCBI Taxonomy" id="1316194"/>
    <lineage>
        <taxon>Eukaryota</taxon>
        <taxon>Fungi</taxon>
        <taxon>Dikarya</taxon>
        <taxon>Ascomycota</taxon>
        <taxon>Pezizomycotina</taxon>
        <taxon>Eurotiomycetes</taxon>
        <taxon>Eurotiomycetidae</taxon>
        <taxon>Eurotiales</taxon>
        <taxon>Aspergillaceae</taxon>
        <taxon>Penicillium</taxon>
    </lineage>
</organism>
<name>A0A1Q5THC3_9EURO</name>
<accession>A0A1Q5THC3</accession>